<sequence length="162" mass="16922">MEASILGGCSITSSVTSPIPTTVTTSRPPLPPLSSFSRNPNPNPNPKDLLLGRGRTRKRRSSGAGISTLLVAPAATIVDGGGVAASDVSGTVEITWQIVVGALAGITPFIVAGIEFGKRIVAQKKCKVCGGSGLVLEEDSYYRCPNCGGFLPWQSWKRFFTG</sequence>
<keyword evidence="2" id="KW-0812">Transmembrane</keyword>
<evidence type="ECO:0000256" key="2">
    <source>
        <dbReference type="SAM" id="Phobius"/>
    </source>
</evidence>
<feature type="domain" description="Viral late gene transcription factor 3 zinc ribbon" evidence="3">
    <location>
        <begin position="123"/>
        <end position="148"/>
    </location>
</feature>
<organism evidence="4 5">
    <name type="scientific">Iris pallida</name>
    <name type="common">Sweet iris</name>
    <dbReference type="NCBI Taxonomy" id="29817"/>
    <lineage>
        <taxon>Eukaryota</taxon>
        <taxon>Viridiplantae</taxon>
        <taxon>Streptophyta</taxon>
        <taxon>Embryophyta</taxon>
        <taxon>Tracheophyta</taxon>
        <taxon>Spermatophyta</taxon>
        <taxon>Magnoliopsida</taxon>
        <taxon>Liliopsida</taxon>
        <taxon>Asparagales</taxon>
        <taxon>Iridaceae</taxon>
        <taxon>Iridoideae</taxon>
        <taxon>Irideae</taxon>
        <taxon>Iris</taxon>
    </lineage>
</organism>
<dbReference type="InterPro" id="IPR014900">
    <property type="entry name" value="VLTF-3_Zn_ribbon"/>
</dbReference>
<feature type="region of interest" description="Disordered" evidence="1">
    <location>
        <begin position="17"/>
        <end position="55"/>
    </location>
</feature>
<dbReference type="Proteomes" id="UP001140949">
    <property type="component" value="Unassembled WGS sequence"/>
</dbReference>
<evidence type="ECO:0000259" key="3">
    <source>
        <dbReference type="Pfam" id="PF08792"/>
    </source>
</evidence>
<dbReference type="PANTHER" id="PTHR36809">
    <property type="entry name" value="TRANSMEMBRANE PROTEIN"/>
    <property type="match status" value="1"/>
</dbReference>
<keyword evidence="2" id="KW-0472">Membrane</keyword>
<feature type="compositionally biased region" description="Low complexity" evidence="1">
    <location>
        <begin position="17"/>
        <end position="40"/>
    </location>
</feature>
<name>A0AAX6DPU6_IRIPA</name>
<keyword evidence="5" id="KW-1185">Reference proteome</keyword>
<accession>A0AAX6DPU6</accession>
<evidence type="ECO:0000313" key="5">
    <source>
        <dbReference type="Proteomes" id="UP001140949"/>
    </source>
</evidence>
<evidence type="ECO:0000256" key="1">
    <source>
        <dbReference type="SAM" id="MobiDB-lite"/>
    </source>
</evidence>
<dbReference type="PANTHER" id="PTHR36809:SF1">
    <property type="entry name" value="TRANSMEMBRANE PROTEIN"/>
    <property type="match status" value="1"/>
</dbReference>
<comment type="caution">
    <text evidence="4">The sequence shown here is derived from an EMBL/GenBank/DDBJ whole genome shotgun (WGS) entry which is preliminary data.</text>
</comment>
<protein>
    <recommendedName>
        <fullName evidence="3">Viral late gene transcription factor 3 zinc ribbon domain-containing protein</fullName>
    </recommendedName>
</protein>
<dbReference type="EMBL" id="JANAVB010042620">
    <property type="protein sequence ID" value="KAJ6793788.1"/>
    <property type="molecule type" value="Genomic_DNA"/>
</dbReference>
<dbReference type="Pfam" id="PF08792">
    <property type="entry name" value="A2L_zn_ribbon"/>
    <property type="match status" value="1"/>
</dbReference>
<reference evidence="4" key="1">
    <citation type="journal article" date="2023" name="GigaByte">
        <title>Genome assembly of the bearded iris, Iris pallida Lam.</title>
        <authorList>
            <person name="Bruccoleri R.E."/>
            <person name="Oakeley E.J."/>
            <person name="Faust A.M.E."/>
            <person name="Altorfer M."/>
            <person name="Dessus-Babus S."/>
            <person name="Burckhardt D."/>
            <person name="Oertli M."/>
            <person name="Naumann U."/>
            <person name="Petersen F."/>
            <person name="Wong J."/>
        </authorList>
    </citation>
    <scope>NUCLEOTIDE SEQUENCE</scope>
    <source>
        <strain evidence="4">GSM-AAB239-AS_SAM_17_03QT</strain>
    </source>
</reference>
<feature type="transmembrane region" description="Helical" evidence="2">
    <location>
        <begin position="96"/>
        <end position="117"/>
    </location>
</feature>
<dbReference type="AlphaFoldDB" id="A0AAX6DPU6"/>
<keyword evidence="2" id="KW-1133">Transmembrane helix</keyword>
<proteinExistence type="predicted"/>
<gene>
    <name evidence="4" type="ORF">M6B38_234105</name>
</gene>
<reference evidence="4" key="2">
    <citation type="submission" date="2023-04" db="EMBL/GenBank/DDBJ databases">
        <authorList>
            <person name="Bruccoleri R.E."/>
            <person name="Oakeley E.J."/>
            <person name="Faust A.-M."/>
            <person name="Dessus-Babus S."/>
            <person name="Altorfer M."/>
            <person name="Burckhardt D."/>
            <person name="Oertli M."/>
            <person name="Naumann U."/>
            <person name="Petersen F."/>
            <person name="Wong J."/>
        </authorList>
    </citation>
    <scope>NUCLEOTIDE SEQUENCE</scope>
    <source>
        <strain evidence="4">GSM-AAB239-AS_SAM_17_03QT</strain>
        <tissue evidence="4">Leaf</tissue>
    </source>
</reference>
<evidence type="ECO:0000313" key="4">
    <source>
        <dbReference type="EMBL" id="KAJ6793788.1"/>
    </source>
</evidence>
<feature type="transmembrane region" description="Helical" evidence="2">
    <location>
        <begin position="63"/>
        <end position="84"/>
    </location>
</feature>